<dbReference type="Proteomes" id="UP001555786">
    <property type="component" value="Unassembled WGS sequence"/>
</dbReference>
<organism evidence="1 2">
    <name type="scientific">Labrys neptuniae</name>
    <dbReference type="NCBI Taxonomy" id="376174"/>
    <lineage>
        <taxon>Bacteria</taxon>
        <taxon>Pseudomonadati</taxon>
        <taxon>Pseudomonadota</taxon>
        <taxon>Alphaproteobacteria</taxon>
        <taxon>Hyphomicrobiales</taxon>
        <taxon>Xanthobacteraceae</taxon>
        <taxon>Labrys</taxon>
    </lineage>
</organism>
<reference evidence="1 2" key="1">
    <citation type="submission" date="2024-07" db="EMBL/GenBank/DDBJ databases">
        <title>Description of Labrys sedimenti sp. nov., isolated from a diclofenac-degrading enrichment culture.</title>
        <authorList>
            <person name="Tancsics A."/>
            <person name="Csepanyi A."/>
        </authorList>
    </citation>
    <scope>NUCLEOTIDE SEQUENCE [LARGE SCALE GENOMIC DNA]</scope>
    <source>
        <strain evidence="1 2">LMG 23578</strain>
    </source>
</reference>
<protein>
    <submittedName>
        <fullName evidence="1">Uncharacterized protein</fullName>
    </submittedName>
</protein>
<dbReference type="RefSeq" id="WP_367626579.1">
    <property type="nucleotide sequence ID" value="NZ_JBFNQD010000020.1"/>
</dbReference>
<evidence type="ECO:0000313" key="1">
    <source>
        <dbReference type="EMBL" id="MEW9310013.1"/>
    </source>
</evidence>
<dbReference type="EMBL" id="JBFNQD010000020">
    <property type="protein sequence ID" value="MEW9310013.1"/>
    <property type="molecule type" value="Genomic_DNA"/>
</dbReference>
<comment type="caution">
    <text evidence="1">The sequence shown here is derived from an EMBL/GenBank/DDBJ whole genome shotgun (WGS) entry which is preliminary data.</text>
</comment>
<proteinExistence type="predicted"/>
<gene>
    <name evidence="1" type="ORF">ABXS05_31030</name>
</gene>
<accession>A0ABV3PY11</accession>
<name>A0ABV3PY11_9HYPH</name>
<keyword evidence="2" id="KW-1185">Reference proteome</keyword>
<sequence length="144" mass="15990">MNEASSLIDKTKLEDLVQRVKQSEGRDPRLDCEIAAALQYVPDALVEYTNVRAHPSSTIIMLYDSPTKVETPTFIPMLTSSLDAVEKLRAWGRPKWKIDALQARNGEYMVRATSESGAAVQAAANTEVRARLAAVLQTFQHETD</sequence>
<evidence type="ECO:0000313" key="2">
    <source>
        <dbReference type="Proteomes" id="UP001555786"/>
    </source>
</evidence>